<feature type="domain" description="Aspartate/glutamate/uridylate kinase" evidence="6">
    <location>
        <begin position="142"/>
        <end position="309"/>
    </location>
</feature>
<gene>
    <name evidence="7" type="ORF">OMED0929_LOCUS6466</name>
    <name evidence="8" type="ORF">OMED0929_LOCUS6467</name>
</gene>
<reference evidence="8" key="1">
    <citation type="submission" date="2021-01" db="EMBL/GenBank/DDBJ databases">
        <authorList>
            <person name="Corre E."/>
            <person name="Pelletier E."/>
            <person name="Niang G."/>
            <person name="Scheremetjew M."/>
            <person name="Finn R."/>
            <person name="Kale V."/>
            <person name="Holt S."/>
            <person name="Cochrane G."/>
            <person name="Meng A."/>
            <person name="Brown T."/>
            <person name="Cohen L."/>
        </authorList>
    </citation>
    <scope>NUCLEOTIDE SEQUENCE</scope>
    <source>
        <strain evidence="8">Clade-D-RCC2572</strain>
    </source>
</reference>
<evidence type="ECO:0000313" key="8">
    <source>
        <dbReference type="EMBL" id="CAD8587478.1"/>
    </source>
</evidence>
<feature type="compositionally biased region" description="Acidic residues" evidence="5">
    <location>
        <begin position="35"/>
        <end position="45"/>
    </location>
</feature>
<dbReference type="Gene3D" id="3.40.1160.10">
    <property type="entry name" value="Acetylglutamate kinase-like"/>
    <property type="match status" value="1"/>
</dbReference>
<keyword evidence="3" id="KW-0418">Kinase</keyword>
<keyword evidence="2" id="KW-0547">Nucleotide-binding</keyword>
<dbReference type="GO" id="GO:0005829">
    <property type="term" value="C:cytosol"/>
    <property type="evidence" value="ECO:0007669"/>
    <property type="project" value="TreeGrafter"/>
</dbReference>
<feature type="compositionally biased region" description="Basic and acidic residues" evidence="5">
    <location>
        <begin position="78"/>
        <end position="129"/>
    </location>
</feature>
<evidence type="ECO:0000259" key="6">
    <source>
        <dbReference type="Pfam" id="PF00696"/>
    </source>
</evidence>
<dbReference type="AlphaFoldDB" id="A0A6U0FG31"/>
<evidence type="ECO:0000313" key="7">
    <source>
        <dbReference type="EMBL" id="CAD8587476.1"/>
    </source>
</evidence>
<organism evidence="8">
    <name type="scientific">Ostreococcus mediterraneus</name>
    <dbReference type="NCBI Taxonomy" id="1486918"/>
    <lineage>
        <taxon>Eukaryota</taxon>
        <taxon>Viridiplantae</taxon>
        <taxon>Chlorophyta</taxon>
        <taxon>Mamiellophyceae</taxon>
        <taxon>Mamiellales</taxon>
        <taxon>Bathycoccaceae</taxon>
        <taxon>Ostreococcus</taxon>
    </lineage>
</organism>
<feature type="region of interest" description="Disordered" evidence="5">
    <location>
        <begin position="35"/>
        <end position="66"/>
    </location>
</feature>
<dbReference type="InterPro" id="IPR001048">
    <property type="entry name" value="Asp/Glu/Uridylate_kinase"/>
</dbReference>
<evidence type="ECO:0000256" key="3">
    <source>
        <dbReference type="ARBA" id="ARBA00022777"/>
    </source>
</evidence>
<dbReference type="GO" id="GO:0005524">
    <property type="term" value="F:ATP binding"/>
    <property type="evidence" value="ECO:0007669"/>
    <property type="project" value="UniProtKB-KW"/>
</dbReference>
<dbReference type="Pfam" id="PF00696">
    <property type="entry name" value="AA_kinase"/>
    <property type="match status" value="1"/>
</dbReference>
<dbReference type="SUPFAM" id="SSF53633">
    <property type="entry name" value="Carbamate kinase-like"/>
    <property type="match status" value="1"/>
</dbReference>
<keyword evidence="4" id="KW-0067">ATP-binding</keyword>
<dbReference type="PANTHER" id="PTHR43654">
    <property type="entry name" value="GLUTAMATE 5-KINASE"/>
    <property type="match status" value="1"/>
</dbReference>
<evidence type="ECO:0000256" key="5">
    <source>
        <dbReference type="SAM" id="MobiDB-lite"/>
    </source>
</evidence>
<dbReference type="GO" id="GO:0016114">
    <property type="term" value="P:terpenoid biosynthetic process"/>
    <property type="evidence" value="ECO:0007669"/>
    <property type="project" value="TreeGrafter"/>
</dbReference>
<dbReference type="PANTHER" id="PTHR43654:SF1">
    <property type="entry name" value="ISOPENTENYL PHOSPHATE KINASE"/>
    <property type="match status" value="1"/>
</dbReference>
<dbReference type="EMBL" id="HBEW01007652">
    <property type="protein sequence ID" value="CAD8587476.1"/>
    <property type="molecule type" value="Transcribed_RNA"/>
</dbReference>
<dbReference type="GO" id="GO:0016301">
    <property type="term" value="F:kinase activity"/>
    <property type="evidence" value="ECO:0007669"/>
    <property type="project" value="UniProtKB-KW"/>
</dbReference>
<protein>
    <recommendedName>
        <fullName evidence="6">Aspartate/glutamate/uridylate kinase domain-containing protein</fullName>
    </recommendedName>
</protein>
<dbReference type="InterPro" id="IPR036393">
    <property type="entry name" value="AceGlu_kinase-like_sf"/>
</dbReference>
<feature type="compositionally biased region" description="Basic and acidic residues" evidence="5">
    <location>
        <begin position="46"/>
        <end position="66"/>
    </location>
</feature>
<keyword evidence="1" id="KW-0808">Transferase</keyword>
<dbReference type="EMBL" id="HBEW01007653">
    <property type="protein sequence ID" value="CAD8587478.1"/>
    <property type="molecule type" value="Transcribed_RNA"/>
</dbReference>
<proteinExistence type="predicted"/>
<accession>A0A6U0FG31</accession>
<name>A0A6U0FG31_9CHLO</name>
<evidence type="ECO:0000256" key="1">
    <source>
        <dbReference type="ARBA" id="ARBA00022679"/>
    </source>
</evidence>
<evidence type="ECO:0000256" key="2">
    <source>
        <dbReference type="ARBA" id="ARBA00022741"/>
    </source>
</evidence>
<feature type="region of interest" description="Disordered" evidence="5">
    <location>
        <begin position="78"/>
        <end position="137"/>
    </location>
</feature>
<dbReference type="GO" id="GO:0102043">
    <property type="term" value="F:isopentenyl phosphate kinase activity"/>
    <property type="evidence" value="ECO:0007669"/>
    <property type="project" value="TreeGrafter"/>
</dbReference>
<sequence length="503" mass="53221">MGNVLVTGHDDGCEDGCQELIGGDSYGETYGAMMNEEDEDDDDERGSDAAVRRRDAATEQVDAGRHVSEVVGVQGLRRSERQRQRRNIERTEQINDVVRPEAVRPKAVRPEKMESKAERNKRNKREWATKGDASPSSMAPDVVVVKLGGAILTKKHQRGVLDRRGLRDCVDAVVAASRAGCSLVVVHGAGGFGHAEARECGCARGGDATGDAAFRAGVAATRAKVRELNDVVVQALVKEGVNARGISPHVEGWRTRGVGVVEYAPMDALERARADGAVPVLHGDVVDDSVQGTSVLSGDDIVEFCAIWVQKQSAWLDDDSNAAPRDGEGSNAALRVAFLSNVFGCYDAPPTRDVVASEDDFDVPLEIDQGESVNLVRVIEVEPMSSAAMGDDIDARVVSVVPLIDACVVPSSTSAPPPPPPPPSIRFENTPTDVTGGAKAKLAAAIRVARASGADVRVTRPGVVRAPDTPSRAINPAVDALTGASRDYPFLGTIVRVAADPPP</sequence>
<evidence type="ECO:0000256" key="4">
    <source>
        <dbReference type="ARBA" id="ARBA00022840"/>
    </source>
</evidence>